<dbReference type="GO" id="GO:0055085">
    <property type="term" value="P:transmembrane transport"/>
    <property type="evidence" value="ECO:0007669"/>
    <property type="project" value="InterPro"/>
</dbReference>
<evidence type="ECO:0000256" key="2">
    <source>
        <dbReference type="ARBA" id="ARBA00022448"/>
    </source>
</evidence>
<name>A0A8J3JHI2_9ACTN</name>
<dbReference type="PANTHER" id="PTHR30177:SF4">
    <property type="entry name" value="OSMOPROTECTANT IMPORT PERMEASE PROTEIN OSMW"/>
    <property type="match status" value="1"/>
</dbReference>
<dbReference type="GO" id="GO:0005886">
    <property type="term" value="C:plasma membrane"/>
    <property type="evidence" value="ECO:0007669"/>
    <property type="project" value="UniProtKB-SubCell"/>
</dbReference>
<feature type="transmembrane region" description="Helical" evidence="6">
    <location>
        <begin position="75"/>
        <end position="94"/>
    </location>
</feature>
<dbReference type="GO" id="GO:0031460">
    <property type="term" value="P:glycine betaine transport"/>
    <property type="evidence" value="ECO:0007669"/>
    <property type="project" value="TreeGrafter"/>
</dbReference>
<evidence type="ECO:0000256" key="6">
    <source>
        <dbReference type="RuleBase" id="RU363032"/>
    </source>
</evidence>
<evidence type="ECO:0000256" key="1">
    <source>
        <dbReference type="ARBA" id="ARBA00004141"/>
    </source>
</evidence>
<comment type="similarity">
    <text evidence="6">Belongs to the binding-protein-dependent transport system permease family.</text>
</comment>
<feature type="transmembrane region" description="Helical" evidence="6">
    <location>
        <begin position="43"/>
        <end position="63"/>
    </location>
</feature>
<dbReference type="InterPro" id="IPR035906">
    <property type="entry name" value="MetI-like_sf"/>
</dbReference>
<dbReference type="RefSeq" id="WP_203663144.1">
    <property type="nucleotide sequence ID" value="NZ_BAAAZM010000001.1"/>
</dbReference>
<dbReference type="Proteomes" id="UP000612808">
    <property type="component" value="Unassembled WGS sequence"/>
</dbReference>
<keyword evidence="3 6" id="KW-0812">Transmembrane</keyword>
<proteinExistence type="inferred from homology"/>
<dbReference type="PANTHER" id="PTHR30177">
    <property type="entry name" value="GLYCINE BETAINE/L-PROLINE TRANSPORT SYSTEM PERMEASE PROTEIN PROW"/>
    <property type="match status" value="1"/>
</dbReference>
<keyword evidence="4 6" id="KW-1133">Transmembrane helix</keyword>
<reference evidence="8" key="1">
    <citation type="submission" date="2021-01" db="EMBL/GenBank/DDBJ databases">
        <title>Whole genome shotgun sequence of Actinocatenispora rupis NBRC 107355.</title>
        <authorList>
            <person name="Komaki H."/>
            <person name="Tamura T."/>
        </authorList>
    </citation>
    <scope>NUCLEOTIDE SEQUENCE</scope>
    <source>
        <strain evidence="8">NBRC 107355</strain>
    </source>
</reference>
<dbReference type="InterPro" id="IPR000515">
    <property type="entry name" value="MetI-like"/>
</dbReference>
<gene>
    <name evidence="8" type="ORF">Aru02nite_59220</name>
</gene>
<feature type="domain" description="ABC transmembrane type-1" evidence="7">
    <location>
        <begin position="40"/>
        <end position="221"/>
    </location>
</feature>
<keyword evidence="2 6" id="KW-0813">Transport</keyword>
<evidence type="ECO:0000313" key="8">
    <source>
        <dbReference type="EMBL" id="GID15033.1"/>
    </source>
</evidence>
<dbReference type="Gene3D" id="1.10.3720.10">
    <property type="entry name" value="MetI-like"/>
    <property type="match status" value="1"/>
</dbReference>
<feature type="transmembrane region" description="Helical" evidence="6">
    <location>
        <begin position="165"/>
        <end position="186"/>
    </location>
</feature>
<dbReference type="PROSITE" id="PS50928">
    <property type="entry name" value="ABC_TM1"/>
    <property type="match status" value="1"/>
</dbReference>
<feature type="transmembrane region" description="Helical" evidence="6">
    <location>
        <begin position="100"/>
        <end position="118"/>
    </location>
</feature>
<organism evidence="8 9">
    <name type="scientific">Actinocatenispora rupis</name>
    <dbReference type="NCBI Taxonomy" id="519421"/>
    <lineage>
        <taxon>Bacteria</taxon>
        <taxon>Bacillati</taxon>
        <taxon>Actinomycetota</taxon>
        <taxon>Actinomycetes</taxon>
        <taxon>Micromonosporales</taxon>
        <taxon>Micromonosporaceae</taxon>
        <taxon>Actinocatenispora</taxon>
    </lineage>
</organism>
<evidence type="ECO:0000313" key="9">
    <source>
        <dbReference type="Proteomes" id="UP000612808"/>
    </source>
</evidence>
<dbReference type="SUPFAM" id="SSF161098">
    <property type="entry name" value="MetI-like"/>
    <property type="match status" value="1"/>
</dbReference>
<evidence type="ECO:0000256" key="5">
    <source>
        <dbReference type="ARBA" id="ARBA00023136"/>
    </source>
</evidence>
<protein>
    <submittedName>
        <fullName evidence="8">Glycine/betaine ABC transporter permease</fullName>
    </submittedName>
</protein>
<evidence type="ECO:0000256" key="3">
    <source>
        <dbReference type="ARBA" id="ARBA00022692"/>
    </source>
</evidence>
<accession>A0A8J3JHI2</accession>
<evidence type="ECO:0000259" key="7">
    <source>
        <dbReference type="PROSITE" id="PS50928"/>
    </source>
</evidence>
<evidence type="ECO:0000256" key="4">
    <source>
        <dbReference type="ARBA" id="ARBA00022989"/>
    </source>
</evidence>
<dbReference type="InterPro" id="IPR051204">
    <property type="entry name" value="ABC_transp_perm/SBD"/>
</dbReference>
<dbReference type="AlphaFoldDB" id="A0A8J3JHI2"/>
<comment type="subcellular location">
    <subcellularLocation>
        <location evidence="6">Cell membrane</location>
        <topology evidence="6">Multi-pass membrane protein</topology>
    </subcellularLocation>
    <subcellularLocation>
        <location evidence="1">Membrane</location>
        <topology evidence="1">Multi-pass membrane protein</topology>
    </subcellularLocation>
</comment>
<dbReference type="EMBL" id="BOMB01000038">
    <property type="protein sequence ID" value="GID15033.1"/>
    <property type="molecule type" value="Genomic_DNA"/>
</dbReference>
<feature type="transmembrane region" description="Helical" evidence="6">
    <location>
        <begin position="206"/>
        <end position="228"/>
    </location>
</feature>
<keyword evidence="5 6" id="KW-0472">Membrane</keyword>
<dbReference type="CDD" id="cd06261">
    <property type="entry name" value="TM_PBP2"/>
    <property type="match status" value="1"/>
</dbReference>
<sequence length="237" mass="25125">MSSLHGAPLHLLAAVTGDAGNPWFSWAYVRDNADTLTAALRQHVELTAVSVLIAVVVAVPLGVLAYRVSWLTGPILALSSVLYTIPSLGLFAVLAPFVGLYATTVVIGLVLYALLVIVRNTLTGLQQVPREVRDAARGMGYGRVGLLTRIELPLSLPSIMTGLRIATVSTVAMVTVGSIVGGYGGFGELILEGFRNNFYKAQIMTATIATVLLALVFDVVLAGIGRLVTPWANRRRA</sequence>
<dbReference type="Pfam" id="PF00528">
    <property type="entry name" value="BPD_transp_1"/>
    <property type="match status" value="1"/>
</dbReference>
<keyword evidence="9" id="KW-1185">Reference proteome</keyword>
<comment type="caution">
    <text evidence="8">The sequence shown here is derived from an EMBL/GenBank/DDBJ whole genome shotgun (WGS) entry which is preliminary data.</text>
</comment>